<name>A0AAJ8BYG5_ASPNG</name>
<gene>
    <name evidence="1" type="ORF">An08g09820</name>
</gene>
<dbReference type="GeneID" id="84591811"/>
<dbReference type="AlphaFoldDB" id="A0AAJ8BYG5"/>
<dbReference type="VEuPathDB" id="FungiDB:An08g09820"/>
<sequence length="54" mass="6127">MTESEQSWKNSSVSLIQSVSLSASGSYQISRDYQPEEKADLKEIIIKNTTNQEF</sequence>
<reference evidence="1" key="2">
    <citation type="submission" date="2025-08" db="UniProtKB">
        <authorList>
            <consortium name="RefSeq"/>
        </authorList>
    </citation>
    <scope>IDENTIFICATION</scope>
</reference>
<evidence type="ECO:0000313" key="1">
    <source>
        <dbReference type="RefSeq" id="XP_059606235.1"/>
    </source>
</evidence>
<organism evidence="1">
    <name type="scientific">Aspergillus niger</name>
    <dbReference type="NCBI Taxonomy" id="5061"/>
    <lineage>
        <taxon>Eukaryota</taxon>
        <taxon>Fungi</taxon>
        <taxon>Dikarya</taxon>
        <taxon>Ascomycota</taxon>
        <taxon>Pezizomycotina</taxon>
        <taxon>Eurotiomycetes</taxon>
        <taxon>Eurotiomycetidae</taxon>
        <taxon>Eurotiales</taxon>
        <taxon>Aspergillaceae</taxon>
        <taxon>Aspergillus</taxon>
        <taxon>Aspergillus subgen. Circumdati</taxon>
    </lineage>
</organism>
<reference evidence="1" key="1">
    <citation type="submission" date="2025-02" db="EMBL/GenBank/DDBJ databases">
        <authorList>
            <consortium name="NCBI Genome Project"/>
        </authorList>
    </citation>
    <scope>NUCLEOTIDE SEQUENCE</scope>
</reference>
<dbReference type="KEGG" id="ang:An08g09820"/>
<proteinExistence type="predicted"/>
<protein>
    <submittedName>
        <fullName evidence="1">Uncharacterized protein</fullName>
    </submittedName>
</protein>
<dbReference type="RefSeq" id="XP_059606235.1">
    <property type="nucleotide sequence ID" value="XM_059749331.1"/>
</dbReference>
<accession>A0AAJ8BYG5</accession>